<proteinExistence type="predicted"/>
<dbReference type="EMBL" id="KZ505800">
    <property type="protein sequence ID" value="PKU44844.1"/>
    <property type="molecule type" value="Genomic_DNA"/>
</dbReference>
<dbReference type="AlphaFoldDB" id="A0A2I0UFL7"/>
<sequence length="152" mass="18069">MADEYIAHFHSIELKDADCYFRLSAMNHENNDTITYHKQMKSMCLKSIKRSMARRLRKVILPVCSSLVRSHLEYCVQIWSPQHRKDIKLLEQVQRRAMKMIRGLEHLSCEDMLIELGFFTLEKTRLRGELIVVFQYLKGAYRKEGEGLYQEL</sequence>
<dbReference type="OrthoDB" id="9902521at2759"/>
<accession>A0A2I0UFL7</accession>
<dbReference type="Proteomes" id="UP000233556">
    <property type="component" value="Unassembled WGS sequence"/>
</dbReference>
<reference evidence="2" key="2">
    <citation type="submission" date="2017-12" db="EMBL/GenBank/DDBJ databases">
        <title>Genome sequence of the Bar-tailed Godwit (Limosa lapponica baueri).</title>
        <authorList>
            <person name="Lima N.C.B."/>
            <person name="Parody-Merino A.M."/>
            <person name="Battley P.F."/>
            <person name="Fidler A.E."/>
            <person name="Prosdocimi F."/>
        </authorList>
    </citation>
    <scope>NUCLEOTIDE SEQUENCE [LARGE SCALE GENOMIC DNA]</scope>
</reference>
<evidence type="ECO:0000313" key="2">
    <source>
        <dbReference type="Proteomes" id="UP000233556"/>
    </source>
</evidence>
<keyword evidence="2" id="KW-1185">Reference proteome</keyword>
<protein>
    <submittedName>
        <fullName evidence="1">Uncharacterized protein</fullName>
    </submittedName>
</protein>
<name>A0A2I0UFL7_LIMLA</name>
<dbReference type="PANTHER" id="PTHR33332">
    <property type="entry name" value="REVERSE TRANSCRIPTASE DOMAIN-CONTAINING PROTEIN"/>
    <property type="match status" value="1"/>
</dbReference>
<gene>
    <name evidence="1" type="ORF">llap_4868</name>
</gene>
<organism evidence="1 2">
    <name type="scientific">Limosa lapponica baueri</name>
    <dbReference type="NCBI Taxonomy" id="1758121"/>
    <lineage>
        <taxon>Eukaryota</taxon>
        <taxon>Metazoa</taxon>
        <taxon>Chordata</taxon>
        <taxon>Craniata</taxon>
        <taxon>Vertebrata</taxon>
        <taxon>Euteleostomi</taxon>
        <taxon>Archelosauria</taxon>
        <taxon>Archosauria</taxon>
        <taxon>Dinosauria</taxon>
        <taxon>Saurischia</taxon>
        <taxon>Theropoda</taxon>
        <taxon>Coelurosauria</taxon>
        <taxon>Aves</taxon>
        <taxon>Neognathae</taxon>
        <taxon>Neoaves</taxon>
        <taxon>Charadriiformes</taxon>
        <taxon>Scolopacidae</taxon>
        <taxon>Limosa</taxon>
    </lineage>
</organism>
<reference evidence="2" key="1">
    <citation type="submission" date="2017-11" db="EMBL/GenBank/DDBJ databases">
        <authorList>
            <person name="Lima N.C."/>
            <person name="Parody-Merino A.M."/>
            <person name="Battley P.F."/>
            <person name="Fidler A.E."/>
            <person name="Prosdocimi F."/>
        </authorList>
    </citation>
    <scope>NUCLEOTIDE SEQUENCE [LARGE SCALE GENOMIC DNA]</scope>
</reference>
<evidence type="ECO:0000313" key="1">
    <source>
        <dbReference type="EMBL" id="PKU44844.1"/>
    </source>
</evidence>